<gene>
    <name evidence="1" type="ORF">GCM10022288_13270</name>
</gene>
<accession>A0ABP8AQ55</accession>
<comment type="caution">
    <text evidence="1">The sequence shown here is derived from an EMBL/GenBank/DDBJ whole genome shotgun (WGS) entry which is preliminary data.</text>
</comment>
<sequence>MSDRRTVLTRAGVRVLAGAAGLAATLAVVTAVFTLPLPSAQAQPASRAVTPVPAAASVACPGPLLQLGSGTSTSTLSALSAPTVVSGGDDSSPASVPFTAADVQEGGTAPQAFEEKAKDAAREPLLAGAQSSESSTEDMRGLSVANCAQPDFDHWLVGGATSLGSTTLVELGNPGDVAATVDIEAYSEQGLAAAAGGTGILVQPHTQRVVPLAGLVPNASATVVHVTSTGGTVSAELQESEISGVTPQGDEWVGPTASPSKKLVIPGAVFDGSGLSTATATDSSDGGVPVLRVLPVGTKDAKVTIGVKPDAGKGGGTALSATASHGVVSEIPLEKAGTGTFTVTIDSTEPLVAAVHTSTVDTKRGTDFAWYAAAAPLTGAAALPIAPGPGAVLHLVNTSSAAVKLKLSGPNGGTVSVPAGGSVSRKVAKPGVLTTSDGHGVYASVSYAASGMVGAYVAYPTSASASALTVYRR</sequence>
<proteinExistence type="predicted"/>
<dbReference type="PROSITE" id="PS51318">
    <property type="entry name" value="TAT"/>
    <property type="match status" value="1"/>
</dbReference>
<evidence type="ECO:0008006" key="3">
    <source>
        <dbReference type="Google" id="ProtNLM"/>
    </source>
</evidence>
<dbReference type="InterPro" id="IPR043777">
    <property type="entry name" value="DUF5719"/>
</dbReference>
<name>A0ABP8AQ55_9MICO</name>
<evidence type="ECO:0000313" key="2">
    <source>
        <dbReference type="Proteomes" id="UP001500213"/>
    </source>
</evidence>
<dbReference type="EMBL" id="BAABBX010000010">
    <property type="protein sequence ID" value="GAA4187828.1"/>
    <property type="molecule type" value="Genomic_DNA"/>
</dbReference>
<evidence type="ECO:0000313" key="1">
    <source>
        <dbReference type="EMBL" id="GAA4187828.1"/>
    </source>
</evidence>
<dbReference type="Pfam" id="PF18986">
    <property type="entry name" value="DUF5719"/>
    <property type="match status" value="1"/>
</dbReference>
<keyword evidence="2" id="KW-1185">Reference proteome</keyword>
<protein>
    <recommendedName>
        <fullName evidence="3">Choice-of-anchor A family protein</fullName>
    </recommendedName>
</protein>
<dbReference type="Proteomes" id="UP001500213">
    <property type="component" value="Unassembled WGS sequence"/>
</dbReference>
<reference evidence="2" key="1">
    <citation type="journal article" date="2019" name="Int. J. Syst. Evol. Microbiol.">
        <title>The Global Catalogue of Microorganisms (GCM) 10K type strain sequencing project: providing services to taxonomists for standard genome sequencing and annotation.</title>
        <authorList>
            <consortium name="The Broad Institute Genomics Platform"/>
            <consortium name="The Broad Institute Genome Sequencing Center for Infectious Disease"/>
            <person name="Wu L."/>
            <person name="Ma J."/>
        </authorList>
    </citation>
    <scope>NUCLEOTIDE SEQUENCE [LARGE SCALE GENOMIC DNA]</scope>
    <source>
        <strain evidence="2">JCM 17593</strain>
    </source>
</reference>
<dbReference type="RefSeq" id="WP_344775109.1">
    <property type="nucleotide sequence ID" value="NZ_BAABBX010000010.1"/>
</dbReference>
<organism evidence="1 2">
    <name type="scientific">Gryllotalpicola kribbensis</name>
    <dbReference type="NCBI Taxonomy" id="993084"/>
    <lineage>
        <taxon>Bacteria</taxon>
        <taxon>Bacillati</taxon>
        <taxon>Actinomycetota</taxon>
        <taxon>Actinomycetes</taxon>
        <taxon>Micrococcales</taxon>
        <taxon>Microbacteriaceae</taxon>
        <taxon>Gryllotalpicola</taxon>
    </lineage>
</organism>
<dbReference type="InterPro" id="IPR006311">
    <property type="entry name" value="TAT_signal"/>
</dbReference>